<evidence type="ECO:0000256" key="1">
    <source>
        <dbReference type="ARBA" id="ARBA00010990"/>
    </source>
</evidence>
<sequence length="257" mass="26778">MAVPPEAATDMALGGEPVALPDLRSADVAVWRVAIDIGQDPAPALLATLTPMEEARLASFRRMADRARFAATRTALRHRLGERLGISPGAVPVALDRHGKPRLPGGELWFSVSHAGTCGFVALSSDRPVGVDVEGPAPDEPLAPLARLAFSPAELHLWSAAGPDEREALFLAIWTAKEAFLKAQGTGFLIDPRDVTVMGGEGPVASDPARTVLDPSLACIRSLPAPAGYVAALAMLAGASPPRQQDAVASGMEFSNA</sequence>
<dbReference type="Gene3D" id="3.90.470.20">
    <property type="entry name" value="4'-phosphopantetheinyl transferase domain"/>
    <property type="match status" value="1"/>
</dbReference>
<dbReference type="InterPro" id="IPR008278">
    <property type="entry name" value="4-PPantetheinyl_Trfase_dom"/>
</dbReference>
<dbReference type="InterPro" id="IPR037143">
    <property type="entry name" value="4-PPantetheinyl_Trfase_dom_sf"/>
</dbReference>
<accession>A0A212RKC9</accession>
<keyword evidence="2 4" id="KW-0808">Transferase</keyword>
<dbReference type="InterPro" id="IPR050559">
    <property type="entry name" value="P-Pant_transferase_sf"/>
</dbReference>
<dbReference type="AlphaFoldDB" id="A0A212RKC9"/>
<gene>
    <name evidence="4" type="ORF">SAMN07250955_11010</name>
</gene>
<dbReference type="SUPFAM" id="SSF56214">
    <property type="entry name" value="4'-phosphopantetheinyl transferase"/>
    <property type="match status" value="2"/>
</dbReference>
<feature type="domain" description="4'-phosphopantetheinyl transferase" evidence="3">
    <location>
        <begin position="128"/>
        <end position="198"/>
    </location>
</feature>
<dbReference type="RefSeq" id="WP_165769613.1">
    <property type="nucleotide sequence ID" value="NZ_FYEH01000010.1"/>
</dbReference>
<dbReference type="Proteomes" id="UP000197065">
    <property type="component" value="Unassembled WGS sequence"/>
</dbReference>
<dbReference type="GO" id="GO:0005829">
    <property type="term" value="C:cytosol"/>
    <property type="evidence" value="ECO:0007669"/>
    <property type="project" value="TreeGrafter"/>
</dbReference>
<reference evidence="4 5" key="1">
    <citation type="submission" date="2017-06" db="EMBL/GenBank/DDBJ databases">
        <authorList>
            <person name="Kim H.J."/>
            <person name="Triplett B.A."/>
        </authorList>
    </citation>
    <scope>NUCLEOTIDE SEQUENCE [LARGE SCALE GENOMIC DNA]</scope>
    <source>
        <strain evidence="4 5">B29T1</strain>
    </source>
</reference>
<comment type="similarity">
    <text evidence="1">Belongs to the P-Pant transferase superfamily. Gsp/Sfp/HetI/AcpT family.</text>
</comment>
<dbReference type="Pfam" id="PF01648">
    <property type="entry name" value="ACPS"/>
    <property type="match status" value="1"/>
</dbReference>
<dbReference type="GO" id="GO:0019878">
    <property type="term" value="P:lysine biosynthetic process via aminoadipic acid"/>
    <property type="evidence" value="ECO:0007669"/>
    <property type="project" value="TreeGrafter"/>
</dbReference>
<dbReference type="EMBL" id="FYEH01000010">
    <property type="protein sequence ID" value="SNB72843.1"/>
    <property type="molecule type" value="Genomic_DNA"/>
</dbReference>
<proteinExistence type="inferred from homology"/>
<dbReference type="PANTHER" id="PTHR12215">
    <property type="entry name" value="PHOSPHOPANTETHEINE TRANSFERASE"/>
    <property type="match status" value="1"/>
</dbReference>
<organism evidence="4 5">
    <name type="scientific">Arboricoccus pini</name>
    <dbReference type="NCBI Taxonomy" id="1963835"/>
    <lineage>
        <taxon>Bacteria</taxon>
        <taxon>Pseudomonadati</taxon>
        <taxon>Pseudomonadota</taxon>
        <taxon>Alphaproteobacteria</taxon>
        <taxon>Geminicoccales</taxon>
        <taxon>Geminicoccaceae</taxon>
        <taxon>Arboricoccus</taxon>
    </lineage>
</organism>
<evidence type="ECO:0000313" key="4">
    <source>
        <dbReference type="EMBL" id="SNB72843.1"/>
    </source>
</evidence>
<evidence type="ECO:0000313" key="5">
    <source>
        <dbReference type="Proteomes" id="UP000197065"/>
    </source>
</evidence>
<dbReference type="PANTHER" id="PTHR12215:SF10">
    <property type="entry name" value="L-AMINOADIPATE-SEMIALDEHYDE DEHYDROGENASE-PHOSPHOPANTETHEINYL TRANSFERASE"/>
    <property type="match status" value="1"/>
</dbReference>
<evidence type="ECO:0000256" key="2">
    <source>
        <dbReference type="ARBA" id="ARBA00022679"/>
    </source>
</evidence>
<dbReference type="GO" id="GO:0008897">
    <property type="term" value="F:holo-[acyl-carrier-protein] synthase activity"/>
    <property type="evidence" value="ECO:0007669"/>
    <property type="project" value="InterPro"/>
</dbReference>
<evidence type="ECO:0000259" key="3">
    <source>
        <dbReference type="Pfam" id="PF01648"/>
    </source>
</evidence>
<keyword evidence="5" id="KW-1185">Reference proteome</keyword>
<name>A0A212RKC9_9PROT</name>
<protein>
    <submittedName>
        <fullName evidence="4">4'-phosphopantetheinyl transferase</fullName>
    </submittedName>
</protein>
<dbReference type="GO" id="GO:0000287">
    <property type="term" value="F:magnesium ion binding"/>
    <property type="evidence" value="ECO:0007669"/>
    <property type="project" value="InterPro"/>
</dbReference>